<name>A0AAD7QCQ7_QUISA</name>
<evidence type="ECO:0000256" key="3">
    <source>
        <dbReference type="ARBA" id="ARBA00023284"/>
    </source>
</evidence>
<accession>A0AAD7QCQ7</accession>
<evidence type="ECO:0000256" key="2">
    <source>
        <dbReference type="ARBA" id="ARBA00023157"/>
    </source>
</evidence>
<dbReference type="CDD" id="cd02947">
    <property type="entry name" value="TRX_family"/>
    <property type="match status" value="1"/>
</dbReference>
<evidence type="ECO:0000313" key="5">
    <source>
        <dbReference type="EMBL" id="KAJ7978977.1"/>
    </source>
</evidence>
<keyword evidence="2" id="KW-1015">Disulfide bond</keyword>
<organism evidence="5 6">
    <name type="scientific">Quillaja saponaria</name>
    <name type="common">Soap bark tree</name>
    <dbReference type="NCBI Taxonomy" id="32244"/>
    <lineage>
        <taxon>Eukaryota</taxon>
        <taxon>Viridiplantae</taxon>
        <taxon>Streptophyta</taxon>
        <taxon>Embryophyta</taxon>
        <taxon>Tracheophyta</taxon>
        <taxon>Spermatophyta</taxon>
        <taxon>Magnoliopsida</taxon>
        <taxon>eudicotyledons</taxon>
        <taxon>Gunneridae</taxon>
        <taxon>Pentapetalae</taxon>
        <taxon>rosids</taxon>
        <taxon>fabids</taxon>
        <taxon>Fabales</taxon>
        <taxon>Quillajaceae</taxon>
        <taxon>Quillaja</taxon>
    </lineage>
</organism>
<evidence type="ECO:0000313" key="6">
    <source>
        <dbReference type="Proteomes" id="UP001163823"/>
    </source>
</evidence>
<dbReference type="Gene3D" id="3.40.30.10">
    <property type="entry name" value="Glutaredoxin"/>
    <property type="match status" value="1"/>
</dbReference>
<feature type="domain" description="Thioredoxin" evidence="4">
    <location>
        <begin position="59"/>
        <end position="188"/>
    </location>
</feature>
<keyword evidence="1" id="KW-0249">Electron transport</keyword>
<reference evidence="5" key="1">
    <citation type="journal article" date="2023" name="Science">
        <title>Elucidation of the pathway for biosynthesis of saponin adjuvants from the soapbark tree.</title>
        <authorList>
            <person name="Reed J."/>
            <person name="Orme A."/>
            <person name="El-Demerdash A."/>
            <person name="Owen C."/>
            <person name="Martin L.B.B."/>
            <person name="Misra R.C."/>
            <person name="Kikuchi S."/>
            <person name="Rejzek M."/>
            <person name="Martin A.C."/>
            <person name="Harkess A."/>
            <person name="Leebens-Mack J."/>
            <person name="Louveau T."/>
            <person name="Stephenson M.J."/>
            <person name="Osbourn A."/>
        </authorList>
    </citation>
    <scope>NUCLEOTIDE SEQUENCE</scope>
    <source>
        <strain evidence="5">S10</strain>
    </source>
</reference>
<dbReference type="InterPro" id="IPR013766">
    <property type="entry name" value="Thioredoxin_domain"/>
</dbReference>
<dbReference type="PANTHER" id="PTHR46115">
    <property type="entry name" value="THIOREDOXIN-LIKE PROTEIN 1"/>
    <property type="match status" value="1"/>
</dbReference>
<dbReference type="KEGG" id="qsa:O6P43_002426"/>
<evidence type="ECO:0000256" key="1">
    <source>
        <dbReference type="ARBA" id="ARBA00022982"/>
    </source>
</evidence>
<dbReference type="SUPFAM" id="SSF52833">
    <property type="entry name" value="Thioredoxin-like"/>
    <property type="match status" value="1"/>
</dbReference>
<dbReference type="Pfam" id="PF00085">
    <property type="entry name" value="Thioredoxin"/>
    <property type="match status" value="1"/>
</dbReference>
<comment type="caution">
    <text evidence="5">The sequence shown here is derived from an EMBL/GenBank/DDBJ whole genome shotgun (WGS) entry which is preliminary data.</text>
</comment>
<keyword evidence="1" id="KW-0813">Transport</keyword>
<evidence type="ECO:0000259" key="4">
    <source>
        <dbReference type="PROSITE" id="PS51352"/>
    </source>
</evidence>
<dbReference type="FunFam" id="3.40.30.10:FF:000245">
    <property type="entry name" value="Thioredoxin"/>
    <property type="match status" value="1"/>
</dbReference>
<sequence>MNPKRFMAKGSPHSIIIIFLQIHPKRLISTPTTVDPSPSSKVFINSSIPATTTIRYPHLSIISPFQHFRSFCSSPGPSKIVLVKSEEDFTNSFSNAQDKSLPAVFYFTAAWCGPCRFISPVIEELSQKYPHVTTYKIDIDQESIQGTLGKLHITAVPTLHFFQNGKKAAEIVGADVARLKDTMEKLYQ</sequence>
<dbReference type="PROSITE" id="PS51352">
    <property type="entry name" value="THIOREDOXIN_2"/>
    <property type="match status" value="1"/>
</dbReference>
<dbReference type="InterPro" id="IPR036249">
    <property type="entry name" value="Thioredoxin-like_sf"/>
</dbReference>
<keyword evidence="6" id="KW-1185">Reference proteome</keyword>
<keyword evidence="3" id="KW-0676">Redox-active center</keyword>
<dbReference type="AlphaFoldDB" id="A0AAD7QCQ7"/>
<dbReference type="Proteomes" id="UP001163823">
    <property type="component" value="Chromosome 2"/>
</dbReference>
<protein>
    <submittedName>
        <fullName evidence="5">Thioredoxin</fullName>
    </submittedName>
</protein>
<dbReference type="EMBL" id="JARAOO010000002">
    <property type="protein sequence ID" value="KAJ7978977.1"/>
    <property type="molecule type" value="Genomic_DNA"/>
</dbReference>
<gene>
    <name evidence="5" type="ORF">O6P43_002426</name>
</gene>
<proteinExistence type="predicted"/>